<evidence type="ECO:0000256" key="1">
    <source>
        <dbReference type="SAM" id="Phobius"/>
    </source>
</evidence>
<evidence type="ECO:0008006" key="4">
    <source>
        <dbReference type="Google" id="ProtNLM"/>
    </source>
</evidence>
<feature type="transmembrane region" description="Helical" evidence="1">
    <location>
        <begin position="30"/>
        <end position="55"/>
    </location>
</feature>
<comment type="caution">
    <text evidence="2">The sequence shown here is derived from an EMBL/GenBank/DDBJ whole genome shotgun (WGS) entry which is preliminary data.</text>
</comment>
<sequence>MVEPTGTTAPGAIAPPVLKRLRGPPDLPTLFRFLAVVAVLAGLALAALFVLATFVEPTPRDITVTIPNTKLQPK</sequence>
<name>A0ABQ4QYF3_9HYPH</name>
<evidence type="ECO:0000313" key="3">
    <source>
        <dbReference type="Proteomes" id="UP001055167"/>
    </source>
</evidence>
<organism evidence="2 3">
    <name type="scientific">Methylobacterium crusticola</name>
    <dbReference type="NCBI Taxonomy" id="1697972"/>
    <lineage>
        <taxon>Bacteria</taxon>
        <taxon>Pseudomonadati</taxon>
        <taxon>Pseudomonadota</taxon>
        <taxon>Alphaproteobacteria</taxon>
        <taxon>Hyphomicrobiales</taxon>
        <taxon>Methylobacteriaceae</taxon>
        <taxon>Methylobacterium</taxon>
    </lineage>
</organism>
<evidence type="ECO:0000313" key="2">
    <source>
        <dbReference type="EMBL" id="GJD50207.1"/>
    </source>
</evidence>
<proteinExistence type="predicted"/>
<keyword evidence="3" id="KW-1185">Reference proteome</keyword>
<gene>
    <name evidence="2" type="ORF">OPKNFCMD_2944</name>
</gene>
<keyword evidence="1" id="KW-1133">Transmembrane helix</keyword>
<dbReference type="Proteomes" id="UP001055167">
    <property type="component" value="Unassembled WGS sequence"/>
</dbReference>
<accession>A0ABQ4QYF3</accession>
<reference evidence="2" key="1">
    <citation type="journal article" date="2021" name="Front. Microbiol.">
        <title>Comprehensive Comparative Genomics and Phenotyping of Methylobacterium Species.</title>
        <authorList>
            <person name="Alessa O."/>
            <person name="Ogura Y."/>
            <person name="Fujitani Y."/>
            <person name="Takami H."/>
            <person name="Hayashi T."/>
            <person name="Sahin N."/>
            <person name="Tani A."/>
        </authorList>
    </citation>
    <scope>NUCLEOTIDE SEQUENCE</scope>
    <source>
        <strain evidence="2">KCTC 52305</strain>
    </source>
</reference>
<reference evidence="2" key="2">
    <citation type="submission" date="2021-08" db="EMBL/GenBank/DDBJ databases">
        <authorList>
            <person name="Tani A."/>
            <person name="Ola A."/>
            <person name="Ogura Y."/>
            <person name="Katsura K."/>
            <person name="Hayashi T."/>
        </authorList>
    </citation>
    <scope>NUCLEOTIDE SEQUENCE</scope>
    <source>
        <strain evidence="2">KCTC 52305</strain>
    </source>
</reference>
<keyword evidence="1" id="KW-0472">Membrane</keyword>
<keyword evidence="1" id="KW-0812">Transmembrane</keyword>
<protein>
    <recommendedName>
        <fullName evidence="4">Histidine kinase</fullName>
    </recommendedName>
</protein>
<dbReference type="EMBL" id="BPQH01000008">
    <property type="protein sequence ID" value="GJD50207.1"/>
    <property type="molecule type" value="Genomic_DNA"/>
</dbReference>